<dbReference type="EMBL" id="CH473989">
    <property type="protein sequence ID" value="EDM10617.1"/>
    <property type="molecule type" value="Genomic_DNA"/>
</dbReference>
<organism evidence="1 2">
    <name type="scientific">Rattus norvegicus</name>
    <name type="common">Rat</name>
    <dbReference type="NCBI Taxonomy" id="10116"/>
    <lineage>
        <taxon>Eukaryota</taxon>
        <taxon>Metazoa</taxon>
        <taxon>Chordata</taxon>
        <taxon>Craniata</taxon>
        <taxon>Vertebrata</taxon>
        <taxon>Euteleostomi</taxon>
        <taxon>Mammalia</taxon>
        <taxon>Eutheria</taxon>
        <taxon>Euarchontoglires</taxon>
        <taxon>Glires</taxon>
        <taxon>Rodentia</taxon>
        <taxon>Myomorpha</taxon>
        <taxon>Muroidea</taxon>
        <taxon>Muridae</taxon>
        <taxon>Murinae</taxon>
        <taxon>Rattus</taxon>
    </lineage>
</organism>
<proteinExistence type="predicted"/>
<name>A6JL52_RAT</name>
<protein>
    <submittedName>
        <fullName evidence="1">RCG58708</fullName>
    </submittedName>
</protein>
<sequence>MVWRGSQTTQVMVRRQLKWLSSSTYVGTRDQTQTPVFTRDRTSNFVQQTLYY</sequence>
<dbReference type="Proteomes" id="UP000234681">
    <property type="component" value="Chromosome 11"/>
</dbReference>
<dbReference type="AlphaFoldDB" id="A6JL52"/>
<evidence type="ECO:0000313" key="2">
    <source>
        <dbReference type="Proteomes" id="UP000234681"/>
    </source>
</evidence>
<accession>A6JL52</accession>
<gene>
    <name evidence="1" type="ORF">rCG_58708</name>
</gene>
<reference evidence="2" key="1">
    <citation type="submission" date="2005-09" db="EMBL/GenBank/DDBJ databases">
        <authorList>
            <person name="Mural R.J."/>
            <person name="Li P.W."/>
            <person name="Adams M.D."/>
            <person name="Amanatides P.G."/>
            <person name="Baden-Tillson H."/>
            <person name="Barnstead M."/>
            <person name="Chin S.H."/>
            <person name="Dew I."/>
            <person name="Evans C.A."/>
            <person name="Ferriera S."/>
            <person name="Flanigan M."/>
            <person name="Fosler C."/>
            <person name="Glodek A."/>
            <person name="Gu Z."/>
            <person name="Holt R.A."/>
            <person name="Jennings D."/>
            <person name="Kraft C.L."/>
            <person name="Lu F."/>
            <person name="Nguyen T."/>
            <person name="Nusskern D.R."/>
            <person name="Pfannkoch C.M."/>
            <person name="Sitter C."/>
            <person name="Sutton G.G."/>
            <person name="Venter J.C."/>
            <person name="Wang Z."/>
            <person name="Woodage T."/>
            <person name="Zheng X.H."/>
            <person name="Zhong F."/>
        </authorList>
    </citation>
    <scope>NUCLEOTIDE SEQUENCE [LARGE SCALE GENOMIC DNA]</scope>
    <source>
        <strain>BN</strain>
        <strain evidence="2">Sprague-Dawley</strain>
    </source>
</reference>
<evidence type="ECO:0000313" key="1">
    <source>
        <dbReference type="EMBL" id="EDM10617.1"/>
    </source>
</evidence>